<dbReference type="GeneID" id="20352524"/>
<protein>
    <submittedName>
        <fullName evidence="2 3">Uncharacterized protein</fullName>
    </submittedName>
</protein>
<reference evidence="2" key="2">
    <citation type="submission" date="2010-07" db="EMBL/GenBank/DDBJ databases">
        <authorList>
            <consortium name="The Broad Institute Genome Sequencing Platform"/>
            <consortium name="Broad Institute Genome Sequencing Center for Infectious Disease"/>
            <person name="Ma L.-J."/>
            <person name="Dead R."/>
            <person name="Young S."/>
            <person name="Zeng Q."/>
            <person name="Koehrsen M."/>
            <person name="Alvarado L."/>
            <person name="Berlin A."/>
            <person name="Chapman S.B."/>
            <person name="Chen Z."/>
            <person name="Freedman E."/>
            <person name="Gellesch M."/>
            <person name="Goldberg J."/>
            <person name="Griggs A."/>
            <person name="Gujja S."/>
            <person name="Heilman E.R."/>
            <person name="Heiman D."/>
            <person name="Hepburn T."/>
            <person name="Howarth C."/>
            <person name="Jen D."/>
            <person name="Larson L."/>
            <person name="Mehta T."/>
            <person name="Neiman D."/>
            <person name="Pearson M."/>
            <person name="Roberts A."/>
            <person name="Saif S."/>
            <person name="Shea T."/>
            <person name="Shenoy N."/>
            <person name="Sisk P."/>
            <person name="Stolte C."/>
            <person name="Sykes S."/>
            <person name="Walk T."/>
            <person name="White J."/>
            <person name="Yandava C."/>
            <person name="Haas B."/>
            <person name="Nusbaum C."/>
            <person name="Birren B."/>
        </authorList>
    </citation>
    <scope>NUCLEOTIDE SEQUENCE</scope>
    <source>
        <strain evidence="2">R3-111a-1</strain>
    </source>
</reference>
<reference evidence="2" key="3">
    <citation type="submission" date="2010-09" db="EMBL/GenBank/DDBJ databases">
        <title>Annotation of Gaeumannomyces graminis var. tritici R3-111a-1.</title>
        <authorList>
            <consortium name="The Broad Institute Genome Sequencing Platform"/>
            <person name="Ma L.-J."/>
            <person name="Dead R."/>
            <person name="Young S.K."/>
            <person name="Zeng Q."/>
            <person name="Gargeya S."/>
            <person name="Fitzgerald M."/>
            <person name="Haas B."/>
            <person name="Abouelleil A."/>
            <person name="Alvarado L."/>
            <person name="Arachchi H.M."/>
            <person name="Berlin A."/>
            <person name="Brown A."/>
            <person name="Chapman S.B."/>
            <person name="Chen Z."/>
            <person name="Dunbar C."/>
            <person name="Freedman E."/>
            <person name="Gearin G."/>
            <person name="Gellesch M."/>
            <person name="Goldberg J."/>
            <person name="Griggs A."/>
            <person name="Gujja S."/>
            <person name="Heiman D."/>
            <person name="Howarth C."/>
            <person name="Larson L."/>
            <person name="Lui A."/>
            <person name="MacDonald P.J.P."/>
            <person name="Mehta T."/>
            <person name="Montmayeur A."/>
            <person name="Murphy C."/>
            <person name="Neiman D."/>
            <person name="Pearson M."/>
            <person name="Priest M."/>
            <person name="Roberts A."/>
            <person name="Saif S."/>
            <person name="Shea T."/>
            <person name="Shenoy N."/>
            <person name="Sisk P."/>
            <person name="Stolte C."/>
            <person name="Sykes S."/>
            <person name="Yandava C."/>
            <person name="Wortman J."/>
            <person name="Nusbaum C."/>
            <person name="Birren B."/>
        </authorList>
    </citation>
    <scope>NUCLEOTIDE SEQUENCE</scope>
    <source>
        <strain evidence="2">R3-111a-1</strain>
    </source>
</reference>
<organism evidence="2">
    <name type="scientific">Gaeumannomyces tritici (strain R3-111a-1)</name>
    <name type="common">Wheat and barley take-all root rot fungus</name>
    <name type="synonym">Gaeumannomyces graminis var. tritici</name>
    <dbReference type="NCBI Taxonomy" id="644352"/>
    <lineage>
        <taxon>Eukaryota</taxon>
        <taxon>Fungi</taxon>
        <taxon>Dikarya</taxon>
        <taxon>Ascomycota</taxon>
        <taxon>Pezizomycotina</taxon>
        <taxon>Sordariomycetes</taxon>
        <taxon>Sordariomycetidae</taxon>
        <taxon>Magnaporthales</taxon>
        <taxon>Magnaporthaceae</taxon>
        <taxon>Gaeumannomyces</taxon>
    </lineage>
</organism>
<dbReference type="HOGENOM" id="CLU_1669497_0_0_1"/>
<proteinExistence type="predicted"/>
<feature type="region of interest" description="Disordered" evidence="1">
    <location>
        <begin position="88"/>
        <end position="109"/>
    </location>
</feature>
<dbReference type="VEuPathDB" id="FungiDB:GGTG_12066"/>
<reference evidence="3" key="5">
    <citation type="submission" date="2018-04" db="UniProtKB">
        <authorList>
            <consortium name="EnsemblFungi"/>
        </authorList>
    </citation>
    <scope>IDENTIFICATION</scope>
    <source>
        <strain evidence="3">R3-111a-1</strain>
    </source>
</reference>
<dbReference type="AlphaFoldDB" id="J3PEY7"/>
<dbReference type="Proteomes" id="UP000006039">
    <property type="component" value="Unassembled WGS sequence"/>
</dbReference>
<evidence type="ECO:0000313" key="2">
    <source>
        <dbReference type="EMBL" id="EJT71045.1"/>
    </source>
</evidence>
<reference evidence="3" key="4">
    <citation type="journal article" date="2015" name="G3 (Bethesda)">
        <title>Genome sequences of three phytopathogenic species of the Magnaporthaceae family of fungi.</title>
        <authorList>
            <person name="Okagaki L.H."/>
            <person name="Nunes C.C."/>
            <person name="Sailsbery J."/>
            <person name="Clay B."/>
            <person name="Brown D."/>
            <person name="John T."/>
            <person name="Oh Y."/>
            <person name="Young N."/>
            <person name="Fitzgerald M."/>
            <person name="Haas B.J."/>
            <person name="Zeng Q."/>
            <person name="Young S."/>
            <person name="Adiconis X."/>
            <person name="Fan L."/>
            <person name="Levin J.Z."/>
            <person name="Mitchell T.K."/>
            <person name="Okubara P.A."/>
            <person name="Farman M.L."/>
            <person name="Kohn L.M."/>
            <person name="Birren B."/>
            <person name="Ma L.-J."/>
            <person name="Dean R.A."/>
        </authorList>
    </citation>
    <scope>NUCLEOTIDE SEQUENCE</scope>
    <source>
        <strain evidence="3">R3-111a-1</strain>
    </source>
</reference>
<accession>J3PEY7</accession>
<keyword evidence="4" id="KW-1185">Reference proteome</keyword>
<gene>
    <name evidence="3" type="primary">20352524</name>
    <name evidence="2" type="ORF">GGTG_12066</name>
</gene>
<evidence type="ECO:0000313" key="4">
    <source>
        <dbReference type="Proteomes" id="UP000006039"/>
    </source>
</evidence>
<dbReference type="RefSeq" id="XP_009228223.1">
    <property type="nucleotide sequence ID" value="XM_009229959.1"/>
</dbReference>
<reference evidence="4" key="1">
    <citation type="submission" date="2010-07" db="EMBL/GenBank/DDBJ databases">
        <title>The genome sequence of Gaeumannomyces graminis var. tritici strain R3-111a-1.</title>
        <authorList>
            <consortium name="The Broad Institute Genome Sequencing Platform"/>
            <person name="Ma L.-J."/>
            <person name="Dead R."/>
            <person name="Young S."/>
            <person name="Zeng Q."/>
            <person name="Koehrsen M."/>
            <person name="Alvarado L."/>
            <person name="Berlin A."/>
            <person name="Chapman S.B."/>
            <person name="Chen Z."/>
            <person name="Freedman E."/>
            <person name="Gellesch M."/>
            <person name="Goldberg J."/>
            <person name="Griggs A."/>
            <person name="Gujja S."/>
            <person name="Heilman E.R."/>
            <person name="Heiman D."/>
            <person name="Hepburn T."/>
            <person name="Howarth C."/>
            <person name="Jen D."/>
            <person name="Larson L."/>
            <person name="Mehta T."/>
            <person name="Neiman D."/>
            <person name="Pearson M."/>
            <person name="Roberts A."/>
            <person name="Saif S."/>
            <person name="Shea T."/>
            <person name="Shenoy N."/>
            <person name="Sisk P."/>
            <person name="Stolte C."/>
            <person name="Sykes S."/>
            <person name="Walk T."/>
            <person name="White J."/>
            <person name="Yandava C."/>
            <person name="Haas B."/>
            <person name="Nusbaum C."/>
            <person name="Birren B."/>
        </authorList>
    </citation>
    <scope>NUCLEOTIDE SEQUENCE [LARGE SCALE GENOMIC DNA]</scope>
    <source>
        <strain evidence="4">R3-111a-1</strain>
    </source>
</reference>
<sequence>MEPSRVRRVVAVQRFQWDLAGEAEGKLLVAGEKSWLGSGGRRQRRLARALDQAKCSVLVETNVKRNPLPKAGLGSGRTASQFRCQPIRARPPSLASPEASVHTGAGGRRQEFHRGDMAGQSCQNTSQMVDGEIAMQEMGFEMADRNWGFAHDVASLAY</sequence>
<evidence type="ECO:0000256" key="1">
    <source>
        <dbReference type="SAM" id="MobiDB-lite"/>
    </source>
</evidence>
<dbReference type="EMBL" id="GL385401">
    <property type="protein sequence ID" value="EJT71045.1"/>
    <property type="molecule type" value="Genomic_DNA"/>
</dbReference>
<evidence type="ECO:0000313" key="3">
    <source>
        <dbReference type="EnsemblFungi" id="EJT71045"/>
    </source>
</evidence>
<name>J3PEY7_GAET3</name>
<dbReference type="EnsemblFungi" id="EJT71045">
    <property type="protein sequence ID" value="EJT71045"/>
    <property type="gene ID" value="GGTG_12066"/>
</dbReference>